<gene>
    <name evidence="1" type="ORF">SAMN07250955_10610</name>
</gene>
<name>A0A212R665_9PROT</name>
<reference evidence="1 2" key="1">
    <citation type="submission" date="2017-06" db="EMBL/GenBank/DDBJ databases">
        <authorList>
            <person name="Kim H.J."/>
            <person name="Triplett B.A."/>
        </authorList>
    </citation>
    <scope>NUCLEOTIDE SEQUENCE [LARGE SCALE GENOMIC DNA]</scope>
    <source>
        <strain evidence="1 2">B29T1</strain>
    </source>
</reference>
<protein>
    <submittedName>
        <fullName evidence="1">Uncharacterized protein</fullName>
    </submittedName>
</protein>
<proteinExistence type="predicted"/>
<dbReference type="OrthoDB" id="9793549at2"/>
<dbReference type="EMBL" id="FYEH01000006">
    <property type="protein sequence ID" value="SNB67640.1"/>
    <property type="molecule type" value="Genomic_DNA"/>
</dbReference>
<sequence>MIPQRPVVLVEDHLNDVELRLTAPGKINLANSIIVLRDGAEALNDHQARRPYRDRESGDSAVILVNIKLPAIGCHDLELSAFVVEPVELTAFLSTIEEFSLFQGVMNTLPPRGRHAV</sequence>
<dbReference type="RefSeq" id="WP_088561329.1">
    <property type="nucleotide sequence ID" value="NZ_FYEH01000006.1"/>
</dbReference>
<evidence type="ECO:0000313" key="2">
    <source>
        <dbReference type="Proteomes" id="UP000197065"/>
    </source>
</evidence>
<accession>A0A212R665</accession>
<dbReference type="AlphaFoldDB" id="A0A212R665"/>
<dbReference type="Proteomes" id="UP000197065">
    <property type="component" value="Unassembled WGS sequence"/>
</dbReference>
<organism evidence="1 2">
    <name type="scientific">Arboricoccus pini</name>
    <dbReference type="NCBI Taxonomy" id="1963835"/>
    <lineage>
        <taxon>Bacteria</taxon>
        <taxon>Pseudomonadati</taxon>
        <taxon>Pseudomonadota</taxon>
        <taxon>Alphaproteobacteria</taxon>
        <taxon>Geminicoccales</taxon>
        <taxon>Geminicoccaceae</taxon>
        <taxon>Arboricoccus</taxon>
    </lineage>
</organism>
<keyword evidence="2" id="KW-1185">Reference proteome</keyword>
<evidence type="ECO:0000313" key="1">
    <source>
        <dbReference type="EMBL" id="SNB67640.1"/>
    </source>
</evidence>